<evidence type="ECO:0000259" key="1">
    <source>
        <dbReference type="SMART" id="SM00474"/>
    </source>
</evidence>
<dbReference type="GO" id="GO:0008408">
    <property type="term" value="F:3'-5' exonuclease activity"/>
    <property type="evidence" value="ECO:0007669"/>
    <property type="project" value="InterPro"/>
</dbReference>
<dbReference type="AlphaFoldDB" id="A0A8J3HXU1"/>
<dbReference type="InterPro" id="IPR012337">
    <property type="entry name" value="RNaseH-like_sf"/>
</dbReference>
<dbReference type="InterPro" id="IPR002562">
    <property type="entry name" value="3'-5'_exonuclease_dom"/>
</dbReference>
<comment type="caution">
    <text evidence="2">The sequence shown here is derived from an EMBL/GenBank/DDBJ whole genome shotgun (WGS) entry which is preliminary data.</text>
</comment>
<name>A0A8J3HXU1_9RICK</name>
<keyword evidence="3" id="KW-1185">Reference proteome</keyword>
<evidence type="ECO:0000313" key="2">
    <source>
        <dbReference type="EMBL" id="GHM59536.1"/>
    </source>
</evidence>
<dbReference type="SUPFAM" id="SSF53098">
    <property type="entry name" value="Ribonuclease H-like"/>
    <property type="match status" value="1"/>
</dbReference>
<proteinExistence type="predicted"/>
<protein>
    <submittedName>
        <fullName evidence="2">Ribonuclease D</fullName>
    </submittedName>
</protein>
<gene>
    <name evidence="2" type="primary">rnd</name>
    <name evidence="2" type="ORF">sL5_05290</name>
</gene>
<reference evidence="2 3" key="1">
    <citation type="journal article" date="2021" name="Microb. Ecol.">
        <title>Candidatus Mesenet longicola: Novel Endosymbionts of Brontispa longissima that Induce Cytoplasmic Incompatibility.</title>
        <authorList>
            <person name="Takano S."/>
            <person name="Gotoh Y."/>
            <person name="Hayashi T."/>
        </authorList>
    </citation>
    <scope>NUCLEOTIDE SEQUENCE [LARGE SCALE GENOMIC DNA]</scope>
    <source>
        <strain evidence="2">L5</strain>
    </source>
</reference>
<dbReference type="PANTHER" id="PTHR47649:SF1">
    <property type="entry name" value="RIBONUCLEASE D"/>
    <property type="match status" value="1"/>
</dbReference>
<dbReference type="GO" id="GO:0003676">
    <property type="term" value="F:nucleic acid binding"/>
    <property type="evidence" value="ECO:0007669"/>
    <property type="project" value="InterPro"/>
</dbReference>
<dbReference type="SMART" id="SM00474">
    <property type="entry name" value="35EXOc"/>
    <property type="match status" value="1"/>
</dbReference>
<dbReference type="Proteomes" id="UP000637906">
    <property type="component" value="Unassembled WGS sequence"/>
</dbReference>
<dbReference type="Gene3D" id="3.30.420.10">
    <property type="entry name" value="Ribonuclease H-like superfamily/Ribonuclease H"/>
    <property type="match status" value="1"/>
</dbReference>
<dbReference type="EMBL" id="BNGU01000017">
    <property type="protein sequence ID" value="GHM59536.1"/>
    <property type="molecule type" value="Genomic_DNA"/>
</dbReference>
<dbReference type="Pfam" id="PF01612">
    <property type="entry name" value="DNA_pol_A_exo1"/>
    <property type="match status" value="1"/>
</dbReference>
<sequence length="382" mass="44943">MLINRTTELRVICERLKVEQPKFIAVDTEFIKGNKSYYFKLCLIQVSCNSVNFVVDALSNELDLSPLAQLLLDTKIIKVFHGSRQDLEVLFTVFSKAINPIFDTQIAAMFCYYYENFVGYSKLVEQIKGVKLNKKKFKNFNWLKRPLSEEQIEYALNDVTHLYDLYTIFYNKLVENNRILWFLEEMKKMSDISAYVNDPQKAWRRVKFDTKLQTESIIAIKAICQWREILAQRYNINREYVVDSVKIASIAEKYLMHNIAIKDCIEKYIKEVLTEKDFLEFPKILEENKNIKPNLDDNFLCYKKSTLDILLMLLHDRCQANHISQRLVASKNEIIKSICRQDSDLSRGWRYEFFGKYVDNFVNGDSEIVVSTNKIDCKSVST</sequence>
<dbReference type="InterPro" id="IPR010997">
    <property type="entry name" value="HRDC-like_sf"/>
</dbReference>
<dbReference type="InterPro" id="IPR036397">
    <property type="entry name" value="RNaseH_sf"/>
</dbReference>
<dbReference type="PANTHER" id="PTHR47649">
    <property type="entry name" value="RIBONUCLEASE D"/>
    <property type="match status" value="1"/>
</dbReference>
<accession>A0A8J3HXU1</accession>
<dbReference type="InterPro" id="IPR044876">
    <property type="entry name" value="HRDC_dom_sf"/>
</dbReference>
<dbReference type="GO" id="GO:0000166">
    <property type="term" value="F:nucleotide binding"/>
    <property type="evidence" value="ECO:0007669"/>
    <property type="project" value="InterPro"/>
</dbReference>
<dbReference type="CDD" id="cd06142">
    <property type="entry name" value="RNaseD_exo"/>
    <property type="match status" value="1"/>
</dbReference>
<dbReference type="Gene3D" id="1.10.150.80">
    <property type="entry name" value="HRDC domain"/>
    <property type="match status" value="1"/>
</dbReference>
<organism evidence="2 3">
    <name type="scientific">Candidatus Mesenet longicola</name>
    <dbReference type="NCBI Taxonomy" id="1892558"/>
    <lineage>
        <taxon>Bacteria</taxon>
        <taxon>Pseudomonadati</taxon>
        <taxon>Pseudomonadota</taxon>
        <taxon>Alphaproteobacteria</taxon>
        <taxon>Rickettsiales</taxon>
        <taxon>Anaplasmataceae</taxon>
        <taxon>Candidatus Mesenet</taxon>
    </lineage>
</organism>
<dbReference type="InterPro" id="IPR051086">
    <property type="entry name" value="RNase_D-like"/>
</dbReference>
<feature type="domain" description="3'-5' exonuclease" evidence="1">
    <location>
        <begin position="2"/>
        <end position="174"/>
    </location>
</feature>
<dbReference type="SUPFAM" id="SSF47819">
    <property type="entry name" value="HRDC-like"/>
    <property type="match status" value="1"/>
</dbReference>
<evidence type="ECO:0000313" key="3">
    <source>
        <dbReference type="Proteomes" id="UP000637906"/>
    </source>
</evidence>
<dbReference type="GO" id="GO:0006139">
    <property type="term" value="P:nucleobase-containing compound metabolic process"/>
    <property type="evidence" value="ECO:0007669"/>
    <property type="project" value="InterPro"/>
</dbReference>